<dbReference type="GO" id="GO:0032981">
    <property type="term" value="P:mitochondrial respiratory chain complex I assembly"/>
    <property type="evidence" value="ECO:0007669"/>
    <property type="project" value="TreeGrafter"/>
</dbReference>
<evidence type="ECO:0000256" key="14">
    <source>
        <dbReference type="ARBA" id="ARBA00031222"/>
    </source>
</evidence>
<feature type="non-terminal residue" evidence="18">
    <location>
        <position position="620"/>
    </location>
</feature>
<dbReference type="GO" id="GO:0005743">
    <property type="term" value="C:mitochondrial inner membrane"/>
    <property type="evidence" value="ECO:0007669"/>
    <property type="project" value="UniProtKB-SubCell"/>
</dbReference>
<comment type="caution">
    <text evidence="18">The sequence shown here is derived from an EMBL/GenBank/DDBJ whole genome shotgun (WGS) entry which is preliminary data.</text>
</comment>
<evidence type="ECO:0000256" key="13">
    <source>
        <dbReference type="ARBA" id="ARBA00023157"/>
    </source>
</evidence>
<feature type="compositionally biased region" description="Polar residues" evidence="17">
    <location>
        <begin position="399"/>
        <end position="408"/>
    </location>
</feature>
<evidence type="ECO:0000256" key="1">
    <source>
        <dbReference type="ARBA" id="ARBA00003195"/>
    </source>
</evidence>
<evidence type="ECO:0000313" key="18">
    <source>
        <dbReference type="EMBL" id="RFU23957.1"/>
    </source>
</evidence>
<keyword evidence="10" id="KW-0249">Electron transport</keyword>
<feature type="compositionally biased region" description="Basic and acidic residues" evidence="17">
    <location>
        <begin position="341"/>
        <end position="350"/>
    </location>
</feature>
<evidence type="ECO:0000256" key="5">
    <source>
        <dbReference type="ARBA" id="ARBA00011261"/>
    </source>
</evidence>
<feature type="disulfide bond" evidence="16">
    <location>
        <begin position="14"/>
        <end position="50"/>
    </location>
</feature>
<feature type="compositionally biased region" description="Low complexity" evidence="17">
    <location>
        <begin position="326"/>
        <end position="336"/>
    </location>
</feature>
<reference evidence="18 19" key="1">
    <citation type="submission" date="2018-05" db="EMBL/GenBank/DDBJ databases">
        <title>Draft genome sequence of Scytalidium lignicola DSM 105466, a ubiquitous saprotrophic fungus.</title>
        <authorList>
            <person name="Buettner E."/>
            <person name="Gebauer A.M."/>
            <person name="Hofrichter M."/>
            <person name="Liers C."/>
            <person name="Kellner H."/>
        </authorList>
    </citation>
    <scope>NUCLEOTIDE SEQUENCE [LARGE SCALE GENOMIC DNA]</scope>
    <source>
        <strain evidence="18 19">DSM 105466</strain>
    </source>
</reference>
<dbReference type="STRING" id="5539.A0A3E2GSD4"/>
<feature type="disulfide bond" evidence="16">
    <location>
        <begin position="24"/>
        <end position="40"/>
    </location>
</feature>
<dbReference type="PANTHER" id="PTHR15224:SF1">
    <property type="entry name" value="NADH DEHYDROGENASE [UBIQUINONE] IRON-SULFUR PROTEIN 5"/>
    <property type="match status" value="1"/>
</dbReference>
<dbReference type="InterPro" id="IPR019342">
    <property type="entry name" value="NADH_UbQ_OxRdtase_FeS-su5"/>
</dbReference>
<evidence type="ECO:0000256" key="2">
    <source>
        <dbReference type="ARBA" id="ARBA00004569"/>
    </source>
</evidence>
<feature type="region of interest" description="Disordered" evidence="17">
    <location>
        <begin position="106"/>
        <end position="129"/>
    </location>
</feature>
<organism evidence="18 19">
    <name type="scientific">Scytalidium lignicola</name>
    <name type="common">Hyphomycete</name>
    <dbReference type="NCBI Taxonomy" id="5539"/>
    <lineage>
        <taxon>Eukaryota</taxon>
        <taxon>Fungi</taxon>
        <taxon>Dikarya</taxon>
        <taxon>Ascomycota</taxon>
        <taxon>Pezizomycotina</taxon>
        <taxon>Leotiomycetes</taxon>
        <taxon>Leotiomycetes incertae sedis</taxon>
        <taxon>Scytalidium</taxon>
    </lineage>
</organism>
<dbReference type="Proteomes" id="UP000258309">
    <property type="component" value="Unassembled WGS sequence"/>
</dbReference>
<evidence type="ECO:0000256" key="12">
    <source>
        <dbReference type="ARBA" id="ARBA00023136"/>
    </source>
</evidence>
<accession>A0A3E2GSD4</accession>
<protein>
    <recommendedName>
        <fullName evidence="6">NADH dehydrogenase [ubiquinone] iron-sulfur protein 5</fullName>
    </recommendedName>
    <alternativeName>
        <fullName evidence="14">Complex I-15 kDa</fullName>
    </alternativeName>
    <alternativeName>
        <fullName evidence="15">NADH-ubiquinone oxidoreductase 15 kDa subunit</fullName>
    </alternativeName>
</protein>
<dbReference type="OMA" id="NENFRAR"/>
<feature type="compositionally biased region" description="Polar residues" evidence="17">
    <location>
        <begin position="508"/>
        <end position="527"/>
    </location>
</feature>
<keyword evidence="9" id="KW-0999">Mitochondrion inner membrane</keyword>
<feature type="region of interest" description="Disordered" evidence="17">
    <location>
        <begin position="582"/>
        <end position="620"/>
    </location>
</feature>
<sequence length="620" mass="70000">MASGYGLNGGPSRCFPFWQDVLACYVVNTTSEDDSGKRKCVPILEDYYECLHHKKEAMRTRAIQTAYRISAASTAQDDAPKPKAGEIRNLGLLGKEEDTKAVLGTKSPDLRMHGSFEESSPPEVTSDSKADRLLGRQSSISVYIPSIPGTRFRIQYNILRSETPVSNFYYFKLFMNGANVASWGVDTKTMPSGQVMRGLFEPSSRWNYKDDGILHKNDGVESRHFYFANEVSPRSVATDGGLIEIIVFRATGRKQRVARKEYFRDQERYGIKMPSNGLLEHPKDSQYYEWYLKDPKDKPFVSFSLHYRSWDYLKMLQIIPSSYSRSLLSTSPTPISVRPSIQREDEYKYDDNEDDVTSGSFDSNEDATPWISSSFEGSSEESSENGNEQDPFVDPPGYSETQLTSRIPTSRFLGYEDNQTEGINRSLLRRQTPQIPPHRLSHPHNRRLSCALQPETHSRRSSITPSLISYLERAHTDSPEPFIGTAVAMPVAANCKSPTTSPHKHSSIPHTTSESDVQSEISSTPTAASKKIFTKPRNLFSRARFRREKQLVKEQVSPSKDCIATEHHVGSYMTARPGTKLRHNYRPATPLSIEDSSPSSYINRDSCGPSPVKSTKVWYR</sequence>
<name>A0A3E2GSD4_SCYLI</name>
<feature type="compositionally biased region" description="Polar residues" evidence="17">
    <location>
        <begin position="594"/>
        <end position="603"/>
    </location>
</feature>
<dbReference type="PANTHER" id="PTHR15224">
    <property type="entry name" value="NADH DEHYDROGENASE [UBIQUINONE] IRON-SULFUR PROTEIN 5"/>
    <property type="match status" value="1"/>
</dbReference>
<evidence type="ECO:0000256" key="17">
    <source>
        <dbReference type="SAM" id="MobiDB-lite"/>
    </source>
</evidence>
<feature type="non-terminal residue" evidence="18">
    <location>
        <position position="1"/>
    </location>
</feature>
<keyword evidence="11" id="KW-0496">Mitochondrion</keyword>
<comment type="function">
    <text evidence="1">Accessory subunit of the mitochondrial membrane respiratory chain NADH dehydrogenase (Complex I), that is believed not to be involved in catalysis. Complex I functions in the transfer of electrons from NADH to the respiratory chain. The immediate electron acceptor for the enzyme is believed to be ubiquinone.</text>
</comment>
<comment type="similarity">
    <text evidence="4">Belongs to the complex I NDUFS5 subunit family.</text>
</comment>
<evidence type="ECO:0000256" key="8">
    <source>
        <dbReference type="ARBA" id="ARBA00022660"/>
    </source>
</evidence>
<feature type="region of interest" description="Disordered" evidence="17">
    <location>
        <begin position="326"/>
        <end position="417"/>
    </location>
</feature>
<keyword evidence="7" id="KW-0813">Transport</keyword>
<dbReference type="GO" id="GO:0005758">
    <property type="term" value="C:mitochondrial intermembrane space"/>
    <property type="evidence" value="ECO:0007669"/>
    <property type="project" value="UniProtKB-SubCell"/>
</dbReference>
<keyword evidence="8" id="KW-0679">Respiratory chain</keyword>
<proteinExistence type="inferred from homology"/>
<evidence type="ECO:0000256" key="9">
    <source>
        <dbReference type="ARBA" id="ARBA00022792"/>
    </source>
</evidence>
<evidence type="ECO:0000256" key="15">
    <source>
        <dbReference type="ARBA" id="ARBA00032739"/>
    </source>
</evidence>
<dbReference type="OrthoDB" id="9992197at2759"/>
<keyword evidence="13 16" id="KW-1015">Disulfide bond</keyword>
<dbReference type="AlphaFoldDB" id="A0A3E2GSD4"/>
<evidence type="ECO:0000256" key="6">
    <source>
        <dbReference type="ARBA" id="ARBA00013482"/>
    </source>
</evidence>
<keyword evidence="12" id="KW-0472">Membrane</keyword>
<evidence type="ECO:0000313" key="19">
    <source>
        <dbReference type="Proteomes" id="UP000258309"/>
    </source>
</evidence>
<comment type="subunit">
    <text evidence="5">Mammalian complex I is composed of 45 different subunits. This is a component of the iron-sulfur (IP) fragment of the enzyme.</text>
</comment>
<feature type="region of interest" description="Disordered" evidence="17">
    <location>
        <begin position="495"/>
        <end position="527"/>
    </location>
</feature>
<evidence type="ECO:0000256" key="10">
    <source>
        <dbReference type="ARBA" id="ARBA00022982"/>
    </source>
</evidence>
<evidence type="ECO:0000256" key="11">
    <source>
        <dbReference type="ARBA" id="ARBA00023128"/>
    </source>
</evidence>
<keyword evidence="19" id="KW-1185">Reference proteome</keyword>
<evidence type="ECO:0000256" key="4">
    <source>
        <dbReference type="ARBA" id="ARBA00007372"/>
    </source>
</evidence>
<dbReference type="CDD" id="cd24141">
    <property type="entry name" value="NDUFS5-like"/>
    <property type="match status" value="1"/>
</dbReference>
<evidence type="ECO:0000256" key="16">
    <source>
        <dbReference type="PIRSR" id="PIRSR619342-50"/>
    </source>
</evidence>
<dbReference type="EMBL" id="NCSJ02000548">
    <property type="protein sequence ID" value="RFU23957.1"/>
    <property type="molecule type" value="Genomic_DNA"/>
</dbReference>
<comment type="subcellular location">
    <subcellularLocation>
        <location evidence="3">Mitochondrion inner membrane</location>
        <topology evidence="3">Peripheral membrane protein</topology>
    </subcellularLocation>
    <subcellularLocation>
        <location evidence="2">Mitochondrion intermembrane space</location>
    </subcellularLocation>
</comment>
<gene>
    <name evidence="18" type="ORF">B7463_g12377</name>
</gene>
<evidence type="ECO:0000256" key="3">
    <source>
        <dbReference type="ARBA" id="ARBA00004637"/>
    </source>
</evidence>
<evidence type="ECO:0000256" key="7">
    <source>
        <dbReference type="ARBA" id="ARBA00022448"/>
    </source>
</evidence>